<dbReference type="GO" id="GO:0008955">
    <property type="term" value="F:peptidoglycan glycosyltransferase activity"/>
    <property type="evidence" value="ECO:0007669"/>
    <property type="project" value="UniProtKB-EC"/>
</dbReference>
<keyword evidence="16" id="KW-0812">Transmembrane</keyword>
<dbReference type="PANTHER" id="PTHR32282">
    <property type="entry name" value="BINDING PROTEIN TRANSPEPTIDASE, PUTATIVE-RELATED"/>
    <property type="match status" value="1"/>
</dbReference>
<evidence type="ECO:0000256" key="9">
    <source>
        <dbReference type="ARBA" id="ARBA00022960"/>
    </source>
</evidence>
<comment type="pathway">
    <text evidence="1">Cell wall biogenesis; peptidoglycan biosynthesis.</text>
</comment>
<keyword evidence="12" id="KW-0961">Cell wall biogenesis/degradation</keyword>
<evidence type="ECO:0000256" key="3">
    <source>
        <dbReference type="ARBA" id="ARBA00007739"/>
    </source>
</evidence>
<dbReference type="InterPro" id="IPR001264">
    <property type="entry name" value="Glyco_trans_51"/>
</dbReference>
<proteinExistence type="inferred from homology"/>
<dbReference type="eggNOG" id="COG0744">
    <property type="taxonomic scope" value="Bacteria"/>
</dbReference>
<dbReference type="Proteomes" id="UP000013063">
    <property type="component" value="Unassembled WGS sequence"/>
</dbReference>
<evidence type="ECO:0000256" key="11">
    <source>
        <dbReference type="ARBA" id="ARBA00023268"/>
    </source>
</evidence>
<evidence type="ECO:0000256" key="7">
    <source>
        <dbReference type="ARBA" id="ARBA00022679"/>
    </source>
</evidence>
<dbReference type="GO" id="GO:0006508">
    <property type="term" value="P:proteolysis"/>
    <property type="evidence" value="ECO:0007669"/>
    <property type="project" value="UniProtKB-KW"/>
</dbReference>
<feature type="compositionally biased region" description="Low complexity" evidence="15">
    <location>
        <begin position="620"/>
        <end position="644"/>
    </location>
</feature>
<dbReference type="GO" id="GO:0030288">
    <property type="term" value="C:outer membrane-bounded periplasmic space"/>
    <property type="evidence" value="ECO:0007669"/>
    <property type="project" value="TreeGrafter"/>
</dbReference>
<keyword evidence="10" id="KW-0573">Peptidoglycan synthesis</keyword>
<evidence type="ECO:0000313" key="20">
    <source>
        <dbReference type="Proteomes" id="UP000013063"/>
    </source>
</evidence>
<protein>
    <submittedName>
        <fullName evidence="19">Penicillin-binding protein, 1A family</fullName>
    </submittedName>
</protein>
<keyword evidence="20" id="KW-1185">Reference proteome</keyword>
<comment type="catalytic activity">
    <reaction evidence="14">
        <text>[GlcNAc-(1-&gt;4)-Mur2Ac(oyl-L-Ala-gamma-D-Glu-L-Lys-D-Ala-D-Ala)](n)-di-trans,octa-cis-undecaprenyl diphosphate + beta-D-GlcNAc-(1-&gt;4)-Mur2Ac(oyl-L-Ala-gamma-D-Glu-L-Lys-D-Ala-D-Ala)-di-trans,octa-cis-undecaprenyl diphosphate = [GlcNAc-(1-&gt;4)-Mur2Ac(oyl-L-Ala-gamma-D-Glu-L-Lys-D-Ala-D-Ala)](n+1)-di-trans,octa-cis-undecaprenyl diphosphate + di-trans,octa-cis-undecaprenyl diphosphate + H(+)</text>
        <dbReference type="Rhea" id="RHEA:23708"/>
        <dbReference type="Rhea" id="RHEA-COMP:9602"/>
        <dbReference type="Rhea" id="RHEA-COMP:9603"/>
        <dbReference type="ChEBI" id="CHEBI:15378"/>
        <dbReference type="ChEBI" id="CHEBI:58405"/>
        <dbReference type="ChEBI" id="CHEBI:60033"/>
        <dbReference type="ChEBI" id="CHEBI:78435"/>
        <dbReference type="EC" id="2.4.99.28"/>
    </reaction>
</comment>
<dbReference type="Pfam" id="PF00912">
    <property type="entry name" value="Transgly"/>
    <property type="match status" value="1"/>
</dbReference>
<name>R0CRI7_CAUVI</name>
<dbReference type="GO" id="GO:0008658">
    <property type="term" value="F:penicillin binding"/>
    <property type="evidence" value="ECO:0007669"/>
    <property type="project" value="InterPro"/>
</dbReference>
<evidence type="ECO:0000259" key="18">
    <source>
        <dbReference type="Pfam" id="PF00912"/>
    </source>
</evidence>
<dbReference type="FunFam" id="1.10.3810.10:FF:000001">
    <property type="entry name" value="Penicillin-binding protein 1A"/>
    <property type="match status" value="1"/>
</dbReference>
<accession>R0CRI7</accession>
<gene>
    <name evidence="19" type="ORF">OR37_03982</name>
</gene>
<dbReference type="STRING" id="1292034.OR37_03982"/>
<evidence type="ECO:0000256" key="14">
    <source>
        <dbReference type="ARBA" id="ARBA00049902"/>
    </source>
</evidence>
<keyword evidence="16" id="KW-1133">Transmembrane helix</keyword>
<dbReference type="InterPro" id="IPR012338">
    <property type="entry name" value="Beta-lactam/transpept-like"/>
</dbReference>
<keyword evidence="5" id="KW-0645">Protease</keyword>
<dbReference type="UniPathway" id="UPA00219"/>
<sequence length="654" mass="70300" precursor="true">MANGPFGGNKPAKPQRTPLQALIYWGTVVGVWGLIFCVAFFAVFASDLPDTSKLYDVKRQPSINYLDRSGALLAVRGSQYAPPVDIDALPKYVPAAFVAIEDRQFYHHFGFNPWGIMRSLAWNATHDGPQRGGSTITQQLARNLFLSPAQNYRRKAQELILAIWLEMKFSKKQILALYMNRVYFGAGAYGIEAASQRYFNKPAKDLTLGEAALLAGMMKGPARYSPVAAKDRAARRATIVLDEMVRIKAITPEERDEAFKTPVQVSATLANQRAQYFTDYIDAQVRSLVGEPTEDLVVETTLDLPIQVAAERAVKLGVDGHAAQGVQQAALVSIDGEGRIRAYVGGADYAESQFDRATTARRQAGSAFKPFVYLTAMEAGRTPNVMVVDEPVKIGNWEPKNYTGKYLGQITLQTALAQSINTVAARLANEVGTANVANTAKRLGITSKIQLDPSMALGAVEVSPMEMAQAYAPFSNGGFLAKGYGIERIRTASGKVLYDHGVEKQARSAVIGSPALQYMNQMMRQVVAAGTGTRAKVAGYDIAGKTGTTSDYKDAWFVGYTGGFVTAVWTGKDDATPMKRVTGGGAPAEIWRTFMSAALPRLKATPIPGGVIEPPPIDAPDPIGDLLPGATPAPAGPAAETPAGTAPPPDQLPY</sequence>
<keyword evidence="11" id="KW-0511">Multifunctional enzyme</keyword>
<dbReference type="Gene3D" id="3.40.710.10">
    <property type="entry name" value="DD-peptidase/beta-lactamase superfamily"/>
    <property type="match status" value="1"/>
</dbReference>
<dbReference type="GO" id="GO:0071555">
    <property type="term" value="P:cell wall organization"/>
    <property type="evidence" value="ECO:0007669"/>
    <property type="project" value="UniProtKB-KW"/>
</dbReference>
<feature type="compositionally biased region" description="Pro residues" evidence="15">
    <location>
        <begin position="645"/>
        <end position="654"/>
    </location>
</feature>
<evidence type="ECO:0000256" key="2">
    <source>
        <dbReference type="ARBA" id="ARBA00007090"/>
    </source>
</evidence>
<dbReference type="PATRIC" id="fig|1292034.3.peg.3949"/>
<feature type="domain" description="Glycosyl transferase family 51" evidence="18">
    <location>
        <begin position="78"/>
        <end position="244"/>
    </location>
</feature>
<keyword evidence="6" id="KW-0328">Glycosyltransferase</keyword>
<dbReference type="SUPFAM" id="SSF53955">
    <property type="entry name" value="Lysozyme-like"/>
    <property type="match status" value="1"/>
</dbReference>
<evidence type="ECO:0000256" key="10">
    <source>
        <dbReference type="ARBA" id="ARBA00022984"/>
    </source>
</evidence>
<keyword evidence="16" id="KW-0472">Membrane</keyword>
<dbReference type="RefSeq" id="WP_004624424.1">
    <property type="nucleotide sequence ID" value="NZ_APMP01000041.1"/>
</dbReference>
<reference evidence="19 20" key="1">
    <citation type="journal article" date="2013" name="Genome Announc.">
        <title>Draft Genome Sequence for Caulobacter sp. Strain OR37, a Bacterium Tolerant to Heavy Metals.</title>
        <authorList>
            <person name="Utturkar S.M."/>
            <person name="Bollmann A."/>
            <person name="Brzoska R.M."/>
            <person name="Klingeman D.M."/>
            <person name="Epstein S.E."/>
            <person name="Palumbo A.V."/>
            <person name="Brown S.D."/>
        </authorList>
    </citation>
    <scope>NUCLEOTIDE SEQUENCE [LARGE SCALE GENOMIC DNA]</scope>
    <source>
        <strain evidence="19 20">OR37</strain>
    </source>
</reference>
<dbReference type="EMBL" id="APMP01000041">
    <property type="protein sequence ID" value="ENZ79035.1"/>
    <property type="molecule type" value="Genomic_DNA"/>
</dbReference>
<keyword evidence="4" id="KW-0121">Carboxypeptidase</keyword>
<dbReference type="NCBIfam" id="TIGR02074">
    <property type="entry name" value="PBP_1a_fam"/>
    <property type="match status" value="1"/>
</dbReference>
<evidence type="ECO:0000256" key="4">
    <source>
        <dbReference type="ARBA" id="ARBA00022645"/>
    </source>
</evidence>
<dbReference type="PANTHER" id="PTHR32282:SF33">
    <property type="entry name" value="PEPTIDOGLYCAN GLYCOSYLTRANSFERASE"/>
    <property type="match status" value="1"/>
</dbReference>
<comment type="similarity">
    <text evidence="3">In the N-terminal section; belongs to the glycosyltransferase 51 family.</text>
</comment>
<evidence type="ECO:0000313" key="19">
    <source>
        <dbReference type="EMBL" id="ENZ79035.1"/>
    </source>
</evidence>
<comment type="catalytic activity">
    <reaction evidence="13">
        <text>Preferential cleavage: (Ac)2-L-Lys-D-Ala-|-D-Ala. Also transpeptidation of peptidyl-alanyl moieties that are N-acyl substituents of D-alanine.</text>
        <dbReference type="EC" id="3.4.16.4"/>
    </reaction>
</comment>
<comment type="similarity">
    <text evidence="2">In the C-terminal section; belongs to the transpeptidase family.</text>
</comment>
<keyword evidence="7" id="KW-0808">Transferase</keyword>
<keyword evidence="8" id="KW-0378">Hydrolase</keyword>
<dbReference type="AlphaFoldDB" id="R0CRI7"/>
<feature type="domain" description="Penicillin-binding protein transpeptidase" evidence="17">
    <location>
        <begin position="337"/>
        <end position="561"/>
    </location>
</feature>
<dbReference type="InterPro" id="IPR050396">
    <property type="entry name" value="Glycosyltr_51/Transpeptidase"/>
</dbReference>
<dbReference type="GO" id="GO:0008360">
    <property type="term" value="P:regulation of cell shape"/>
    <property type="evidence" value="ECO:0007669"/>
    <property type="project" value="UniProtKB-KW"/>
</dbReference>
<dbReference type="InterPro" id="IPR023346">
    <property type="entry name" value="Lysozyme-like_dom_sf"/>
</dbReference>
<organism evidence="19 20">
    <name type="scientific">Caulobacter vibrioides OR37</name>
    <dbReference type="NCBI Taxonomy" id="1292034"/>
    <lineage>
        <taxon>Bacteria</taxon>
        <taxon>Pseudomonadati</taxon>
        <taxon>Pseudomonadota</taxon>
        <taxon>Alphaproteobacteria</taxon>
        <taxon>Caulobacterales</taxon>
        <taxon>Caulobacteraceae</taxon>
        <taxon>Caulobacter</taxon>
    </lineage>
</organism>
<evidence type="ECO:0000256" key="1">
    <source>
        <dbReference type="ARBA" id="ARBA00004752"/>
    </source>
</evidence>
<evidence type="ECO:0000256" key="8">
    <source>
        <dbReference type="ARBA" id="ARBA00022801"/>
    </source>
</evidence>
<evidence type="ECO:0000256" key="16">
    <source>
        <dbReference type="SAM" id="Phobius"/>
    </source>
</evidence>
<dbReference type="OrthoDB" id="9766909at2"/>
<keyword evidence="9" id="KW-0133">Cell shape</keyword>
<evidence type="ECO:0000256" key="12">
    <source>
        <dbReference type="ARBA" id="ARBA00023316"/>
    </source>
</evidence>
<evidence type="ECO:0000259" key="17">
    <source>
        <dbReference type="Pfam" id="PF00905"/>
    </source>
</evidence>
<dbReference type="GO" id="GO:0009002">
    <property type="term" value="F:serine-type D-Ala-D-Ala carboxypeptidase activity"/>
    <property type="evidence" value="ECO:0007669"/>
    <property type="project" value="UniProtKB-EC"/>
</dbReference>
<evidence type="ECO:0000256" key="5">
    <source>
        <dbReference type="ARBA" id="ARBA00022670"/>
    </source>
</evidence>
<comment type="caution">
    <text evidence="19">The sequence shown here is derived from an EMBL/GenBank/DDBJ whole genome shotgun (WGS) entry which is preliminary data.</text>
</comment>
<evidence type="ECO:0000256" key="13">
    <source>
        <dbReference type="ARBA" id="ARBA00034000"/>
    </source>
</evidence>
<dbReference type="InterPro" id="IPR001460">
    <property type="entry name" value="PCN-bd_Tpept"/>
</dbReference>
<evidence type="ECO:0000256" key="15">
    <source>
        <dbReference type="SAM" id="MobiDB-lite"/>
    </source>
</evidence>
<dbReference type="Pfam" id="PF00905">
    <property type="entry name" value="Transpeptidase"/>
    <property type="match status" value="1"/>
</dbReference>
<dbReference type="InterPro" id="IPR036950">
    <property type="entry name" value="PBP_transglycosylase"/>
</dbReference>
<dbReference type="GO" id="GO:0009252">
    <property type="term" value="P:peptidoglycan biosynthetic process"/>
    <property type="evidence" value="ECO:0007669"/>
    <property type="project" value="UniProtKB-UniPathway"/>
</dbReference>
<dbReference type="Gene3D" id="1.10.3810.10">
    <property type="entry name" value="Biosynthetic peptidoglycan transglycosylase-like"/>
    <property type="match status" value="1"/>
</dbReference>
<feature type="region of interest" description="Disordered" evidence="15">
    <location>
        <begin position="613"/>
        <end position="654"/>
    </location>
</feature>
<evidence type="ECO:0000256" key="6">
    <source>
        <dbReference type="ARBA" id="ARBA00022676"/>
    </source>
</evidence>
<feature type="transmembrane region" description="Helical" evidence="16">
    <location>
        <begin position="21"/>
        <end position="44"/>
    </location>
</feature>
<dbReference type="SUPFAM" id="SSF56601">
    <property type="entry name" value="beta-lactamase/transpeptidase-like"/>
    <property type="match status" value="1"/>
</dbReference>